<reference evidence="3" key="1">
    <citation type="submission" date="2009-10" db="EMBL/GenBank/DDBJ databases">
        <title>The complete chromosome of Gordonia bronchialis DSM 43247.</title>
        <authorList>
            <consortium name="US DOE Joint Genome Institute (JGI-PGF)"/>
            <person name="Lucas S."/>
            <person name="Copeland A."/>
            <person name="Lapidus A."/>
            <person name="Glavina del Rio T."/>
            <person name="Dalin E."/>
            <person name="Tice H."/>
            <person name="Bruce D."/>
            <person name="Goodwin L."/>
            <person name="Pitluck S."/>
            <person name="Kyrpides N."/>
            <person name="Mavromatis K."/>
            <person name="Ivanova N."/>
            <person name="Ovchinnikova G."/>
            <person name="Saunders E."/>
            <person name="Brettin T."/>
            <person name="Detter J.C."/>
            <person name="Han C."/>
            <person name="Larimer F."/>
            <person name="Land M."/>
            <person name="Hauser L."/>
            <person name="Markowitz V."/>
            <person name="Cheng J.-F."/>
            <person name="Hugenholtz P."/>
            <person name="Woyke T."/>
            <person name="Wu D."/>
            <person name="Jando M."/>
            <person name="Schneider S."/>
            <person name="Goeker M."/>
            <person name="Klenk H.-P."/>
            <person name="Eisen J.A."/>
        </authorList>
    </citation>
    <scope>NUCLEOTIDE SEQUENCE [LARGE SCALE GENOMIC DNA]</scope>
    <source>
        <strain evidence="3">ATCC 25592 / DSM 43247 / BCRC 13721 / JCM 3198 / KCTC 3076 / NBRC 16047 / NCTC 10667</strain>
    </source>
</reference>
<dbReference type="OrthoDB" id="3536625at2"/>
<dbReference type="PANTHER" id="PTHR43884">
    <property type="entry name" value="ACYL-COA DEHYDROGENASE"/>
    <property type="match status" value="1"/>
</dbReference>
<sequence length="363" mass="38157">MPGDTHPQPPIPTDKPDLRRTSLRSAAYRVADEVLFPAAAEIDRTGEIPASHWQALADAGLYGIAAPEPVGGPGLDFGQVTEILEVLCSGCLSTAFTWIQHHGVVLSLAGTTNSTLRSEFFDDVTAGRLRAGVAYAGVVPTPPRMTATRTDGGWRFDGYAPFVSGWGVIDLLQISARDCETDDVIAAIVRTADLPDAVVPRRLHLAAADATRTVSLTVDGLPVADDAVVSRVTLDDFFANQNIGVRLNGTLPFGLLRRATALLDAGGHTAEARHLRGRADTVRDALDASLADADGLLVARADAAQLALDAAAALVAADGGKALLQGADAERLFRECAFILVAASRPQLKGALLQRFSDPRTTG</sequence>
<dbReference type="STRING" id="526226.Gbro_0481"/>
<reference evidence="2 3" key="2">
    <citation type="journal article" date="2010" name="Stand. Genomic Sci.">
        <title>Complete genome sequence of Gordonia bronchialis type strain (3410).</title>
        <authorList>
            <person name="Ivanova N."/>
            <person name="Sikorski J."/>
            <person name="Jando M."/>
            <person name="Lapidus A."/>
            <person name="Nolan M."/>
            <person name="Lucas S."/>
            <person name="Del Rio T.G."/>
            <person name="Tice H."/>
            <person name="Copeland A."/>
            <person name="Cheng J.F."/>
            <person name="Chen F."/>
            <person name="Bruce D."/>
            <person name="Goodwin L."/>
            <person name="Pitluck S."/>
            <person name="Mavromatis K."/>
            <person name="Ovchinnikova G."/>
            <person name="Pati A."/>
            <person name="Chen A."/>
            <person name="Palaniappan K."/>
            <person name="Land M."/>
            <person name="Hauser L."/>
            <person name="Chang Y.J."/>
            <person name="Jeffries C.D."/>
            <person name="Chain P."/>
            <person name="Saunders E."/>
            <person name="Han C."/>
            <person name="Detter J.C."/>
            <person name="Brettin T."/>
            <person name="Rohde M."/>
            <person name="Goker M."/>
            <person name="Bristow J."/>
            <person name="Eisen J.A."/>
            <person name="Markowitz V."/>
            <person name="Hugenholtz P."/>
            <person name="Klenk H.P."/>
            <person name="Kyrpides N.C."/>
        </authorList>
    </citation>
    <scope>NUCLEOTIDE SEQUENCE [LARGE SCALE GENOMIC DNA]</scope>
    <source>
        <strain evidence="3">ATCC 25592 / DSM 43247 / BCRC 13721 / JCM 3198 / KCTC 3076 / NBRC 16047 / NCTC 10667</strain>
    </source>
</reference>
<protein>
    <submittedName>
        <fullName evidence="2">Acyl-CoA dehydrogenase domain protein</fullName>
    </submittedName>
</protein>
<dbReference type="AlphaFoldDB" id="D0LDJ3"/>
<dbReference type="GO" id="GO:0003995">
    <property type="term" value="F:acyl-CoA dehydrogenase activity"/>
    <property type="evidence" value="ECO:0007669"/>
    <property type="project" value="TreeGrafter"/>
</dbReference>
<gene>
    <name evidence="2" type="ordered locus">Gbro_0481</name>
</gene>
<dbReference type="PIRSF" id="PIRSF016578">
    <property type="entry name" value="HsaA"/>
    <property type="match status" value="1"/>
</dbReference>
<name>D0LDJ3_GORB4</name>
<dbReference type="Pfam" id="PF02771">
    <property type="entry name" value="Acyl-CoA_dh_N"/>
    <property type="match status" value="1"/>
</dbReference>
<dbReference type="GO" id="GO:0050660">
    <property type="term" value="F:flavin adenine dinucleotide binding"/>
    <property type="evidence" value="ECO:0007669"/>
    <property type="project" value="InterPro"/>
</dbReference>
<dbReference type="InterPro" id="IPR009100">
    <property type="entry name" value="AcylCoA_DH/oxidase_NM_dom_sf"/>
</dbReference>
<evidence type="ECO:0000259" key="1">
    <source>
        <dbReference type="Pfam" id="PF02771"/>
    </source>
</evidence>
<dbReference type="InterPro" id="IPR046373">
    <property type="entry name" value="Acyl-CoA_Oxase/DH_mid-dom_sf"/>
</dbReference>
<keyword evidence="3" id="KW-1185">Reference proteome</keyword>
<accession>D0LDJ3</accession>
<dbReference type="Gene3D" id="1.10.540.10">
    <property type="entry name" value="Acyl-CoA dehydrogenase/oxidase, N-terminal domain"/>
    <property type="match status" value="1"/>
</dbReference>
<dbReference type="InterPro" id="IPR013786">
    <property type="entry name" value="AcylCoA_DH/ox_N"/>
</dbReference>
<feature type="domain" description="Acyl-CoA dehydrogenase/oxidase N-terminal" evidence="1">
    <location>
        <begin position="22"/>
        <end position="127"/>
    </location>
</feature>
<dbReference type="EMBL" id="CP001802">
    <property type="protein sequence ID" value="ACY19813.1"/>
    <property type="molecule type" value="Genomic_DNA"/>
</dbReference>
<evidence type="ECO:0000313" key="3">
    <source>
        <dbReference type="Proteomes" id="UP000001219"/>
    </source>
</evidence>
<dbReference type="KEGG" id="gbr:Gbro_0481"/>
<dbReference type="HOGENOM" id="CLU_045511_0_0_11"/>
<dbReference type="Proteomes" id="UP000001219">
    <property type="component" value="Chromosome"/>
</dbReference>
<dbReference type="eggNOG" id="COG1960">
    <property type="taxonomic scope" value="Bacteria"/>
</dbReference>
<dbReference type="Gene3D" id="2.40.110.10">
    <property type="entry name" value="Butyryl-CoA Dehydrogenase, subunit A, domain 2"/>
    <property type="match status" value="1"/>
</dbReference>
<evidence type="ECO:0000313" key="2">
    <source>
        <dbReference type="EMBL" id="ACY19813.1"/>
    </source>
</evidence>
<dbReference type="SUPFAM" id="SSF56645">
    <property type="entry name" value="Acyl-CoA dehydrogenase NM domain-like"/>
    <property type="match status" value="1"/>
</dbReference>
<dbReference type="PANTHER" id="PTHR43884:SF12">
    <property type="entry name" value="ISOVALERYL-COA DEHYDROGENASE, MITOCHONDRIAL-RELATED"/>
    <property type="match status" value="1"/>
</dbReference>
<dbReference type="InterPro" id="IPR037069">
    <property type="entry name" value="AcylCoA_DH/ox_N_sf"/>
</dbReference>
<proteinExistence type="predicted"/>
<dbReference type="RefSeq" id="WP_012832402.1">
    <property type="nucleotide sequence ID" value="NC_013441.1"/>
</dbReference>
<organism evidence="2 3">
    <name type="scientific">Gordonia bronchialis (strain ATCC 25592 / DSM 43247 / BCRC 13721 / JCM 3198 / KCTC 3076 / NBRC 16047 / NCTC 10667)</name>
    <name type="common">Rhodococcus bronchialis</name>
    <dbReference type="NCBI Taxonomy" id="526226"/>
    <lineage>
        <taxon>Bacteria</taxon>
        <taxon>Bacillati</taxon>
        <taxon>Actinomycetota</taxon>
        <taxon>Actinomycetes</taxon>
        <taxon>Mycobacteriales</taxon>
        <taxon>Gordoniaceae</taxon>
        <taxon>Gordonia</taxon>
    </lineage>
</organism>